<dbReference type="InterPro" id="IPR013520">
    <property type="entry name" value="Ribonucl_H"/>
</dbReference>
<evidence type="ECO:0000256" key="2">
    <source>
        <dbReference type="ARBA" id="ARBA00022801"/>
    </source>
</evidence>
<dbReference type="CDD" id="cd06127">
    <property type="entry name" value="DEDDh"/>
    <property type="match status" value="1"/>
</dbReference>
<dbReference type="SUPFAM" id="SSF53098">
    <property type="entry name" value="Ribonuclease H-like"/>
    <property type="match status" value="1"/>
</dbReference>
<proteinExistence type="predicted"/>
<protein>
    <submittedName>
        <fullName evidence="5">DNA polymerase III, epsilon subunit and related 3'-5' exonuclease</fullName>
        <ecNumber evidence="5">2.7.7.7</ecNumber>
    </submittedName>
</protein>
<gene>
    <name evidence="5" type="ORF">YC6258_05334</name>
</gene>
<dbReference type="Gene3D" id="3.30.420.10">
    <property type="entry name" value="Ribonuclease H-like superfamily/Ribonuclease H"/>
    <property type="match status" value="1"/>
</dbReference>
<dbReference type="GO" id="GO:0005829">
    <property type="term" value="C:cytosol"/>
    <property type="evidence" value="ECO:0007669"/>
    <property type="project" value="TreeGrafter"/>
</dbReference>
<dbReference type="PANTHER" id="PTHR30231:SF4">
    <property type="entry name" value="PROTEIN NEN2"/>
    <property type="match status" value="1"/>
</dbReference>
<dbReference type="AlphaFoldDB" id="A0A0C5W416"/>
<accession>A0A0C5W416</accession>
<evidence type="ECO:0000313" key="5">
    <source>
        <dbReference type="EMBL" id="AJQ97364.1"/>
    </source>
</evidence>
<evidence type="ECO:0000256" key="1">
    <source>
        <dbReference type="ARBA" id="ARBA00022722"/>
    </source>
</evidence>
<dbReference type="RefSeq" id="WP_052830543.1">
    <property type="nucleotide sequence ID" value="NZ_CP007142.1"/>
</dbReference>
<organism evidence="5 6">
    <name type="scientific">Gynuella sunshinyii YC6258</name>
    <dbReference type="NCBI Taxonomy" id="1445510"/>
    <lineage>
        <taxon>Bacteria</taxon>
        <taxon>Pseudomonadati</taxon>
        <taxon>Pseudomonadota</taxon>
        <taxon>Gammaproteobacteria</taxon>
        <taxon>Oceanospirillales</taxon>
        <taxon>Saccharospirillaceae</taxon>
        <taxon>Gynuella</taxon>
    </lineage>
</organism>
<dbReference type="EC" id="2.7.7.7" evidence="5"/>
<feature type="domain" description="Exonuclease" evidence="4">
    <location>
        <begin position="27"/>
        <end position="201"/>
    </location>
</feature>
<dbReference type="GO" id="GO:0008408">
    <property type="term" value="F:3'-5' exonuclease activity"/>
    <property type="evidence" value="ECO:0007669"/>
    <property type="project" value="TreeGrafter"/>
</dbReference>
<dbReference type="KEGG" id="gsn:YC6258_05334"/>
<dbReference type="HOGENOM" id="CLU_047806_9_0_6"/>
<dbReference type="PANTHER" id="PTHR30231">
    <property type="entry name" value="DNA POLYMERASE III SUBUNIT EPSILON"/>
    <property type="match status" value="1"/>
</dbReference>
<dbReference type="OrthoDB" id="5497329at2"/>
<keyword evidence="3 5" id="KW-0269">Exonuclease</keyword>
<keyword evidence="5" id="KW-0808">Transferase</keyword>
<keyword evidence="6" id="KW-1185">Reference proteome</keyword>
<keyword evidence="1" id="KW-0540">Nuclease</keyword>
<evidence type="ECO:0000256" key="3">
    <source>
        <dbReference type="ARBA" id="ARBA00022839"/>
    </source>
</evidence>
<sequence length="219" mass="24994">MLMARLRSQFFNRTLNTIHHELWNNQKYLVLDMETTGLNVATDHLLSLGWVAIDDGIIKLSTAQLLLVNHGAVSKDTVGLHMITDQDINDQGIPVKTALEYLYQALQGRLLIVHHAPVEIGFLTRLWRQIALPSLQINLFDTLLFERIQKNKIQEYVRDDAFRLNNCRRRYNLPEYGGHNALTDALATAELFLAQVAHIRAEPTIGYLFKNAGLTIRLP</sequence>
<evidence type="ECO:0000259" key="4">
    <source>
        <dbReference type="SMART" id="SM00479"/>
    </source>
</evidence>
<dbReference type="InterPro" id="IPR036397">
    <property type="entry name" value="RNaseH_sf"/>
</dbReference>
<reference evidence="5 6" key="1">
    <citation type="submission" date="2014-01" db="EMBL/GenBank/DDBJ databases">
        <title>Full genme sequencing of cellulolytic bacterium Gynuella sunshinyii YC6258T gen. nov., sp. nov.</title>
        <authorList>
            <person name="Khan H."/>
            <person name="Chung E.J."/>
            <person name="Chung Y.R."/>
        </authorList>
    </citation>
    <scope>NUCLEOTIDE SEQUENCE [LARGE SCALE GENOMIC DNA]</scope>
    <source>
        <strain evidence="5 6">YC6258</strain>
    </source>
</reference>
<dbReference type="STRING" id="1445510.YC6258_05334"/>
<dbReference type="Proteomes" id="UP000032266">
    <property type="component" value="Chromosome"/>
</dbReference>
<dbReference type="EMBL" id="CP007142">
    <property type="protein sequence ID" value="AJQ97364.1"/>
    <property type="molecule type" value="Genomic_DNA"/>
</dbReference>
<dbReference type="InterPro" id="IPR012337">
    <property type="entry name" value="RNaseH-like_sf"/>
</dbReference>
<evidence type="ECO:0000313" key="6">
    <source>
        <dbReference type="Proteomes" id="UP000032266"/>
    </source>
</evidence>
<dbReference type="Pfam" id="PF00929">
    <property type="entry name" value="RNase_T"/>
    <property type="match status" value="1"/>
</dbReference>
<name>A0A0C5W416_9GAMM</name>
<dbReference type="SMART" id="SM00479">
    <property type="entry name" value="EXOIII"/>
    <property type="match status" value="1"/>
</dbReference>
<keyword evidence="5" id="KW-0548">Nucleotidyltransferase</keyword>
<dbReference type="GO" id="GO:0003887">
    <property type="term" value="F:DNA-directed DNA polymerase activity"/>
    <property type="evidence" value="ECO:0007669"/>
    <property type="project" value="UniProtKB-EC"/>
</dbReference>
<dbReference type="GO" id="GO:0003676">
    <property type="term" value="F:nucleic acid binding"/>
    <property type="evidence" value="ECO:0007669"/>
    <property type="project" value="InterPro"/>
</dbReference>
<keyword evidence="2" id="KW-0378">Hydrolase</keyword>